<accession>A0ABR3BBQ4</accession>
<feature type="region of interest" description="Disordered" evidence="1">
    <location>
        <begin position="253"/>
        <end position="306"/>
    </location>
</feature>
<name>A0ABR3BBQ4_PHYBL</name>
<feature type="compositionally biased region" description="Basic residues" evidence="1">
    <location>
        <begin position="435"/>
        <end position="448"/>
    </location>
</feature>
<feature type="compositionally biased region" description="Basic residues" evidence="1">
    <location>
        <begin position="77"/>
        <end position="88"/>
    </location>
</feature>
<dbReference type="EMBL" id="JBCLYO010000002">
    <property type="protein sequence ID" value="KAL0093049.1"/>
    <property type="molecule type" value="Genomic_DNA"/>
</dbReference>
<feature type="region of interest" description="Disordered" evidence="1">
    <location>
        <begin position="420"/>
        <end position="469"/>
    </location>
</feature>
<sequence>MTINSQTNDSPLSGSRLAMEPLYKRLLSKTMPDSASAIEYCRKICAEFGFTVKQEASANKNIYVYCSREGLPDSQRHPRPPPRRRRPSKRCDCRWRAVLHENEDGEWEFRKSMNPDASEHNHPMMLPDEMVQNWPNEVTEVIMGMARQGNPTHAIREAIKQKFPTIVWNERRFYNRLSEERKKIKQKGAVDRIQRLWEVSSRLLTIVAAQDGWATSLEDELSQLLARYAKMAHLSPEAIVDIVDLPAKGVVTETSTSGGNITAANRRKSIMTVDDDDAEEEEGEEQPKLKKRKTQTQTIHVPGYTIQVQPPTKVQLASQSIIIDHRSPSTQHSPSSSISSTFSVAATTNALHQNLKNTQKQQYEQQQMQQRMQQQQQQEHRQTSSSQQQLQQQQEQQSQLVQHQNNQQLQQYQQYHQEYHQYQPQGQSQQQQQQQHRHHHHHHHHRHQIQQQSNQQYLQGQHQTQPDPADADFYWRVHEYLFNTTSIAVLEDIRGNGVNATLPAHLHQPIFTSHMFLAFNKA</sequence>
<comment type="caution">
    <text evidence="2">The sequence shown here is derived from an EMBL/GenBank/DDBJ whole genome shotgun (WGS) entry which is preliminary data.</text>
</comment>
<protein>
    <recommendedName>
        <fullName evidence="4">FAR1 domain-containing protein</fullName>
    </recommendedName>
</protein>
<reference evidence="2 3" key="1">
    <citation type="submission" date="2024-04" db="EMBL/GenBank/DDBJ databases">
        <title>Symmetric and asymmetric DNA N6-adenine methylation regulates different biological responses in Mucorales.</title>
        <authorList>
            <consortium name="Lawrence Berkeley National Laboratory"/>
            <person name="Lax C."/>
            <person name="Mondo S.J."/>
            <person name="Osorio-Concepcion M."/>
            <person name="Muszewska A."/>
            <person name="Corrochano-Luque M."/>
            <person name="Gutierrez G."/>
            <person name="Riley R."/>
            <person name="Lipzen A."/>
            <person name="Guo J."/>
            <person name="Hundley H."/>
            <person name="Amirebrahimi M."/>
            <person name="Ng V."/>
            <person name="Lorenzo-Gutierrez D."/>
            <person name="Binder U."/>
            <person name="Yang J."/>
            <person name="Song Y."/>
            <person name="Canovas D."/>
            <person name="Navarro E."/>
            <person name="Freitag M."/>
            <person name="Gabaldon T."/>
            <person name="Grigoriev I.V."/>
            <person name="Corrochano L.M."/>
            <person name="Nicolas F.E."/>
            <person name="Garre V."/>
        </authorList>
    </citation>
    <scope>NUCLEOTIDE SEQUENCE [LARGE SCALE GENOMIC DNA]</scope>
    <source>
        <strain evidence="2 3">L51</strain>
    </source>
</reference>
<evidence type="ECO:0008006" key="4">
    <source>
        <dbReference type="Google" id="ProtNLM"/>
    </source>
</evidence>
<feature type="region of interest" description="Disordered" evidence="1">
    <location>
        <begin position="358"/>
        <end position="402"/>
    </location>
</feature>
<feature type="region of interest" description="Disordered" evidence="1">
    <location>
        <begin position="70"/>
        <end position="89"/>
    </location>
</feature>
<feature type="compositionally biased region" description="Low complexity" evidence="1">
    <location>
        <begin position="420"/>
        <end position="434"/>
    </location>
</feature>
<evidence type="ECO:0000313" key="3">
    <source>
        <dbReference type="Proteomes" id="UP001448207"/>
    </source>
</evidence>
<evidence type="ECO:0000313" key="2">
    <source>
        <dbReference type="EMBL" id="KAL0093049.1"/>
    </source>
</evidence>
<evidence type="ECO:0000256" key="1">
    <source>
        <dbReference type="SAM" id="MobiDB-lite"/>
    </source>
</evidence>
<feature type="compositionally biased region" description="Polar residues" evidence="1">
    <location>
        <begin position="253"/>
        <end position="263"/>
    </location>
</feature>
<feature type="compositionally biased region" description="Low complexity" evidence="1">
    <location>
        <begin position="449"/>
        <end position="463"/>
    </location>
</feature>
<keyword evidence="3" id="KW-1185">Reference proteome</keyword>
<dbReference type="Proteomes" id="UP001448207">
    <property type="component" value="Unassembled WGS sequence"/>
</dbReference>
<feature type="compositionally biased region" description="Acidic residues" evidence="1">
    <location>
        <begin position="273"/>
        <end position="284"/>
    </location>
</feature>
<gene>
    <name evidence="2" type="ORF">J3Q64DRAFT_1819094</name>
</gene>
<organism evidence="2 3">
    <name type="scientific">Phycomyces blakesleeanus</name>
    <dbReference type="NCBI Taxonomy" id="4837"/>
    <lineage>
        <taxon>Eukaryota</taxon>
        <taxon>Fungi</taxon>
        <taxon>Fungi incertae sedis</taxon>
        <taxon>Mucoromycota</taxon>
        <taxon>Mucoromycotina</taxon>
        <taxon>Mucoromycetes</taxon>
        <taxon>Mucorales</taxon>
        <taxon>Phycomycetaceae</taxon>
        <taxon>Phycomyces</taxon>
    </lineage>
</organism>
<proteinExistence type="predicted"/>